<protein>
    <recommendedName>
        <fullName evidence="1">Transcription regulator PadR N-terminal domain-containing protein</fullName>
    </recommendedName>
</protein>
<gene>
    <name evidence="2" type="ORF">PBAT_06940</name>
</gene>
<accession>A0A168Q632</accession>
<dbReference type="AlphaFoldDB" id="A0A168Q632"/>
<evidence type="ECO:0000313" key="3">
    <source>
        <dbReference type="Proteomes" id="UP000077355"/>
    </source>
</evidence>
<dbReference type="InterPro" id="IPR036390">
    <property type="entry name" value="WH_DNA-bd_sf"/>
</dbReference>
<comment type="caution">
    <text evidence="2">The sequence shown here is derived from an EMBL/GenBank/DDBJ whole genome shotgun (WGS) entry which is preliminary data.</text>
</comment>
<dbReference type="OrthoDB" id="9808762at2"/>
<dbReference type="PANTHER" id="PTHR33169:SF14">
    <property type="entry name" value="TRANSCRIPTIONAL REGULATOR RV3488"/>
    <property type="match status" value="1"/>
</dbReference>
<sequence>MSLQIFILGTLSEGDHHPYDIKKLVLRALENTITNINDGTLYYNFQVLLKKGLIKKVGVVQSENRPEKTTYGITDVGRKALEEDIYAAFKNISNINSLYSSLLFLDKVDKNKVAYLIEEAIEKLNKRMEVVEQADPELTAIPLERRESVHLIVDHAYQTIKNDIHWLSKLLISVRS</sequence>
<dbReference type="Gene3D" id="1.10.10.10">
    <property type="entry name" value="Winged helix-like DNA-binding domain superfamily/Winged helix DNA-binding domain"/>
    <property type="match status" value="1"/>
</dbReference>
<evidence type="ECO:0000259" key="1">
    <source>
        <dbReference type="Pfam" id="PF03551"/>
    </source>
</evidence>
<dbReference type="Pfam" id="PF03551">
    <property type="entry name" value="PadR"/>
    <property type="match status" value="1"/>
</dbReference>
<feature type="domain" description="Transcription regulator PadR N-terminal" evidence="1">
    <location>
        <begin position="7"/>
        <end position="83"/>
    </location>
</feature>
<organism evidence="2 3">
    <name type="scientific">Paenibacillus antarcticus</name>
    <dbReference type="NCBI Taxonomy" id="253703"/>
    <lineage>
        <taxon>Bacteria</taxon>
        <taxon>Bacillati</taxon>
        <taxon>Bacillota</taxon>
        <taxon>Bacilli</taxon>
        <taxon>Bacillales</taxon>
        <taxon>Paenibacillaceae</taxon>
        <taxon>Paenibacillus</taxon>
    </lineage>
</organism>
<dbReference type="Proteomes" id="UP000077355">
    <property type="component" value="Unassembled WGS sequence"/>
</dbReference>
<dbReference type="InterPro" id="IPR005149">
    <property type="entry name" value="Tscrpt_reg_PadR_N"/>
</dbReference>
<dbReference type="EMBL" id="LVJI01000007">
    <property type="protein sequence ID" value="OAB47423.1"/>
    <property type="molecule type" value="Genomic_DNA"/>
</dbReference>
<name>A0A168Q632_9BACL</name>
<reference evidence="2 3" key="1">
    <citation type="submission" date="2016-03" db="EMBL/GenBank/DDBJ databases">
        <title>Draft genome sequence of Paenibacillus antarcticus CECT 5836.</title>
        <authorList>
            <person name="Shin S.-K."/>
            <person name="Yi H."/>
        </authorList>
    </citation>
    <scope>NUCLEOTIDE SEQUENCE [LARGE SCALE GENOMIC DNA]</scope>
    <source>
        <strain evidence="2 3">CECT 5836</strain>
    </source>
</reference>
<evidence type="ECO:0000313" key="2">
    <source>
        <dbReference type="EMBL" id="OAB47423.1"/>
    </source>
</evidence>
<dbReference type="RefSeq" id="WP_068647880.1">
    <property type="nucleotide sequence ID" value="NZ_CP043611.1"/>
</dbReference>
<dbReference type="InterPro" id="IPR052509">
    <property type="entry name" value="Metal_resp_DNA-bind_regulator"/>
</dbReference>
<dbReference type="InterPro" id="IPR036388">
    <property type="entry name" value="WH-like_DNA-bd_sf"/>
</dbReference>
<dbReference type="PANTHER" id="PTHR33169">
    <property type="entry name" value="PADR-FAMILY TRANSCRIPTIONAL REGULATOR"/>
    <property type="match status" value="1"/>
</dbReference>
<proteinExistence type="predicted"/>
<dbReference type="SUPFAM" id="SSF46785">
    <property type="entry name" value="Winged helix' DNA-binding domain"/>
    <property type="match status" value="1"/>
</dbReference>
<keyword evidence="3" id="KW-1185">Reference proteome</keyword>